<organism evidence="1 2">
    <name type="scientific">Pyrus ussuriensis x Pyrus communis</name>
    <dbReference type="NCBI Taxonomy" id="2448454"/>
    <lineage>
        <taxon>Eukaryota</taxon>
        <taxon>Viridiplantae</taxon>
        <taxon>Streptophyta</taxon>
        <taxon>Embryophyta</taxon>
        <taxon>Tracheophyta</taxon>
        <taxon>Spermatophyta</taxon>
        <taxon>Magnoliopsida</taxon>
        <taxon>eudicotyledons</taxon>
        <taxon>Gunneridae</taxon>
        <taxon>Pentapetalae</taxon>
        <taxon>rosids</taxon>
        <taxon>fabids</taxon>
        <taxon>Rosales</taxon>
        <taxon>Rosaceae</taxon>
        <taxon>Amygdaloideae</taxon>
        <taxon>Maleae</taxon>
        <taxon>Pyrus</taxon>
    </lineage>
</organism>
<reference evidence="1 2" key="3">
    <citation type="submission" date="2019-11" db="EMBL/GenBank/DDBJ databases">
        <title>A de novo genome assembly of a pear dwarfing rootstock.</title>
        <authorList>
            <person name="Wang F."/>
            <person name="Wang J."/>
            <person name="Li S."/>
            <person name="Zhang Y."/>
            <person name="Fang M."/>
            <person name="Ma L."/>
            <person name="Zhao Y."/>
            <person name="Jiang S."/>
        </authorList>
    </citation>
    <scope>NUCLEOTIDE SEQUENCE [LARGE SCALE GENOMIC DNA]</scope>
    <source>
        <strain evidence="1">S2</strain>
        <tissue evidence="1">Leaf</tissue>
    </source>
</reference>
<dbReference type="Proteomes" id="UP000327157">
    <property type="component" value="Chromosome 7"/>
</dbReference>
<evidence type="ECO:0000313" key="1">
    <source>
        <dbReference type="EMBL" id="KAB2596497.1"/>
    </source>
</evidence>
<reference evidence="1 2" key="1">
    <citation type="submission" date="2019-09" db="EMBL/GenBank/DDBJ databases">
        <authorList>
            <person name="Ou C."/>
        </authorList>
    </citation>
    <scope>NUCLEOTIDE SEQUENCE [LARGE SCALE GENOMIC DNA]</scope>
    <source>
        <strain evidence="1">S2</strain>
        <tissue evidence="1">Leaf</tissue>
    </source>
</reference>
<keyword evidence="2" id="KW-1185">Reference proteome</keyword>
<evidence type="ECO:0000313" key="2">
    <source>
        <dbReference type="Proteomes" id="UP000327157"/>
    </source>
</evidence>
<dbReference type="EMBL" id="SMOL01000781">
    <property type="protein sequence ID" value="KAB2596497.1"/>
    <property type="molecule type" value="Genomic_DNA"/>
</dbReference>
<comment type="caution">
    <text evidence="1">The sequence shown here is derived from an EMBL/GenBank/DDBJ whole genome shotgun (WGS) entry which is preliminary data.</text>
</comment>
<accession>A0A5N5F0L5</accession>
<sequence length="105" mass="11421">MEGDVDCCIEPDESLPLPHAQFDGGATAVALNCSLNLDRVGEVLLSSNSDGLFWKSLEPFDNMLILLVLTNQFKLCTGLSTVEAENVDEVVIVDADMIIRKQIVP</sequence>
<proteinExistence type="predicted"/>
<name>A0A5N5F0L5_9ROSA</name>
<dbReference type="AlphaFoldDB" id="A0A5N5F0L5"/>
<reference evidence="2" key="2">
    <citation type="submission" date="2019-10" db="EMBL/GenBank/DDBJ databases">
        <title>A de novo genome assembly of a pear dwarfing rootstock.</title>
        <authorList>
            <person name="Wang F."/>
            <person name="Wang J."/>
            <person name="Li S."/>
            <person name="Zhang Y."/>
            <person name="Fang M."/>
            <person name="Ma L."/>
            <person name="Zhao Y."/>
            <person name="Jiang S."/>
        </authorList>
    </citation>
    <scope>NUCLEOTIDE SEQUENCE [LARGE SCALE GENOMIC DNA]</scope>
</reference>
<gene>
    <name evidence="1" type="ORF">D8674_031947</name>
</gene>
<protein>
    <submittedName>
        <fullName evidence="1">Uncharacterized protein</fullName>
    </submittedName>
</protein>